<protein>
    <submittedName>
        <fullName evidence="1">YjgP/YjgQ family permease</fullName>
    </submittedName>
</protein>
<reference evidence="1" key="1">
    <citation type="submission" date="2019-04" db="EMBL/GenBank/DDBJ databases">
        <title>Microbes associate with the intestines of laboratory mice.</title>
        <authorList>
            <person name="Navarre W."/>
            <person name="Wong E."/>
            <person name="Huang K.C."/>
            <person name="Tropini C."/>
            <person name="Ng K."/>
            <person name="Yu B."/>
        </authorList>
    </citation>
    <scope>NUCLEOTIDE SEQUENCE</scope>
    <source>
        <strain evidence="1">NM86_A22</strain>
    </source>
</reference>
<name>A0AC61S6P7_9BACT</name>
<sequence>MLQSFLPLFLMTFFICLFIVLMQFLWRYIDDLVGKGLDVSVIAELFFYAALTMVPMALPLAILLASLMTFGNLGEQFELTAMKASGVSLIKSMRPLIVLMVLVAIGAFFFQNNVLPVAQTKMWTLLYSMRQKSPELDIPEKEFYDQITGFNIYVNDKDRETGILRQLLIYNVDKGADNATIIYADSGKMSITDDKEHLFLTLWNGEQFENLREQGLSSNNVPYRRESFTDKEVMITFDANFTRMDESGMRNQYVGKNIRELQFTIDSVGARVDSIGNEYGTALRTTPYFGVNTQTYVNTDSGVRVIPTPALALEKPLDIDSLFNKANPALEKSLINQALAKAKRSQQEYEFKSMTMKDERKLIRRHAIELMKKYTLSMACLVFFFIGAPLGAIIRKGGLGMPLVISVFLFIFYYIIDNTGYKLARDGRWAVWEGIWLSTFVLLPLGIFFTYKAVNDSAVFNRDAYVNFFRKLIGRAETRNLQLKEMVIDEVEKPYAKKLIDELIAGCLHFLNNNPKNQNYISYWLRGYNRVELHNVSALLEKTVDYVSNSRSRIIVLKLMELPVMRNLLLYHPTNYKIVAYAFIVLFPLGLPVYFIGRHQQQKLRDELLHIVTTSKELLALLDISDKDIEDGVSF</sequence>
<gene>
    <name evidence="1" type="ORF">E5990_03310</name>
</gene>
<dbReference type="EMBL" id="SSTG01000023">
    <property type="protein sequence ID" value="THG54310.1"/>
    <property type="molecule type" value="Genomic_DNA"/>
</dbReference>
<dbReference type="Proteomes" id="UP000305401">
    <property type="component" value="Unassembled WGS sequence"/>
</dbReference>
<accession>A0AC61S6P7</accession>
<evidence type="ECO:0000313" key="2">
    <source>
        <dbReference type="Proteomes" id="UP000305401"/>
    </source>
</evidence>
<proteinExistence type="predicted"/>
<keyword evidence="2" id="KW-1185">Reference proteome</keyword>
<organism evidence="1 2">
    <name type="scientific">Muribaculum caecicola</name>
    <dbReference type="NCBI Taxonomy" id="3038144"/>
    <lineage>
        <taxon>Bacteria</taxon>
        <taxon>Pseudomonadati</taxon>
        <taxon>Bacteroidota</taxon>
        <taxon>Bacteroidia</taxon>
        <taxon>Bacteroidales</taxon>
        <taxon>Muribaculaceae</taxon>
        <taxon>Muribaculum</taxon>
    </lineage>
</organism>
<comment type="caution">
    <text evidence="1">The sequence shown here is derived from an EMBL/GenBank/DDBJ whole genome shotgun (WGS) entry which is preliminary data.</text>
</comment>
<evidence type="ECO:0000313" key="1">
    <source>
        <dbReference type="EMBL" id="THG54310.1"/>
    </source>
</evidence>